<feature type="domain" description="SAP" evidence="1">
    <location>
        <begin position="16"/>
        <end position="50"/>
    </location>
</feature>
<dbReference type="SUPFAM" id="SSF68906">
    <property type="entry name" value="SAP domain"/>
    <property type="match status" value="1"/>
</dbReference>
<organism evidence="2 3">
    <name type="scientific">Genlisea aurea</name>
    <dbReference type="NCBI Taxonomy" id="192259"/>
    <lineage>
        <taxon>Eukaryota</taxon>
        <taxon>Viridiplantae</taxon>
        <taxon>Streptophyta</taxon>
        <taxon>Embryophyta</taxon>
        <taxon>Tracheophyta</taxon>
        <taxon>Spermatophyta</taxon>
        <taxon>Magnoliopsida</taxon>
        <taxon>eudicotyledons</taxon>
        <taxon>Gunneridae</taxon>
        <taxon>Pentapetalae</taxon>
        <taxon>asterids</taxon>
        <taxon>lamiids</taxon>
        <taxon>Lamiales</taxon>
        <taxon>Lentibulariaceae</taxon>
        <taxon>Genlisea</taxon>
    </lineage>
</organism>
<dbReference type="PANTHER" id="PTHR47031">
    <property type="entry name" value="SAP DNA-BINDING DOMAIN-CONTAINING PROTEIN"/>
    <property type="match status" value="1"/>
</dbReference>
<dbReference type="PANTHER" id="PTHR47031:SF3">
    <property type="entry name" value="SAP DOMAIN-CONTAINING PROTEIN"/>
    <property type="match status" value="1"/>
</dbReference>
<dbReference type="Pfam" id="PF02037">
    <property type="entry name" value="SAP"/>
    <property type="match status" value="1"/>
</dbReference>
<reference evidence="2 3" key="1">
    <citation type="journal article" date="2013" name="BMC Genomics">
        <title>The miniature genome of a carnivorous plant Genlisea aurea contains a low number of genes and short non-coding sequences.</title>
        <authorList>
            <person name="Leushkin E.V."/>
            <person name="Sutormin R.A."/>
            <person name="Nabieva E.R."/>
            <person name="Penin A.A."/>
            <person name="Kondrashov A.S."/>
            <person name="Logacheva M.D."/>
        </authorList>
    </citation>
    <scope>NUCLEOTIDE SEQUENCE [LARGE SCALE GENOMIC DNA]</scope>
</reference>
<comment type="caution">
    <text evidence="2">The sequence shown here is derived from an EMBL/GenBank/DDBJ whole genome shotgun (WGS) entry which is preliminary data.</text>
</comment>
<dbReference type="Proteomes" id="UP000015453">
    <property type="component" value="Unassembled WGS sequence"/>
</dbReference>
<accession>S8C4F2</accession>
<feature type="non-terminal residue" evidence="2">
    <location>
        <position position="1"/>
    </location>
</feature>
<name>S8C4F2_9LAMI</name>
<evidence type="ECO:0000313" key="2">
    <source>
        <dbReference type="EMBL" id="EPS59296.1"/>
    </source>
</evidence>
<dbReference type="Gene3D" id="1.10.720.30">
    <property type="entry name" value="SAP domain"/>
    <property type="match status" value="1"/>
</dbReference>
<gene>
    <name evidence="2" type="ORF">M569_15511</name>
</gene>
<dbReference type="PROSITE" id="PS50800">
    <property type="entry name" value="SAP"/>
    <property type="match status" value="1"/>
</dbReference>
<feature type="non-terminal residue" evidence="2">
    <location>
        <position position="66"/>
    </location>
</feature>
<dbReference type="SMART" id="SM00513">
    <property type="entry name" value="SAP"/>
    <property type="match status" value="1"/>
</dbReference>
<dbReference type="InterPro" id="IPR003034">
    <property type="entry name" value="SAP_dom"/>
</dbReference>
<keyword evidence="3" id="KW-1185">Reference proteome</keyword>
<evidence type="ECO:0000313" key="3">
    <source>
        <dbReference type="Proteomes" id="UP000015453"/>
    </source>
</evidence>
<dbReference type="InterPro" id="IPR036361">
    <property type="entry name" value="SAP_dom_sf"/>
</dbReference>
<dbReference type="EMBL" id="AUSU01008477">
    <property type="protein sequence ID" value="EPS59296.1"/>
    <property type="molecule type" value="Genomic_DNA"/>
</dbReference>
<sequence length="66" mass="7782">FYRMSSPYVILGNRPLDQWKVTELKEELKKRKLTTRGLKEDLVKRLDEAVRSELLQNSENVSDDSD</sequence>
<dbReference type="AlphaFoldDB" id="S8C4F2"/>
<protein>
    <recommendedName>
        <fullName evidence="1">SAP domain-containing protein</fullName>
    </recommendedName>
</protein>
<evidence type="ECO:0000259" key="1">
    <source>
        <dbReference type="PROSITE" id="PS50800"/>
    </source>
</evidence>
<proteinExistence type="predicted"/>